<evidence type="ECO:0000313" key="1">
    <source>
        <dbReference type="EMBL" id="MDP9828063.1"/>
    </source>
</evidence>
<keyword evidence="2" id="KW-1185">Reference proteome</keyword>
<dbReference type="EMBL" id="JAUSQZ010000001">
    <property type="protein sequence ID" value="MDP9828063.1"/>
    <property type="molecule type" value="Genomic_DNA"/>
</dbReference>
<dbReference type="Proteomes" id="UP001235712">
    <property type="component" value="Unassembled WGS sequence"/>
</dbReference>
<sequence length="152" mass="16876">MSERHEQPAALMLTLWRRCAAVALEAARVGDHDGAAGSLRMIRGLGHRAEQVSLLVWVDAVLEANGLAGHTGPACFRLYEIDGRGASQHPAIDWLGRLATARAEGDHDRMSRVMREAEVDQMRWREYLDQALHVAAHTIQLEPQRRAVVALN</sequence>
<evidence type="ECO:0000313" key="2">
    <source>
        <dbReference type="Proteomes" id="UP001235712"/>
    </source>
</evidence>
<protein>
    <submittedName>
        <fullName evidence="1">CHASE1-domain containing sensor protein</fullName>
    </submittedName>
</protein>
<reference evidence="1 2" key="1">
    <citation type="submission" date="2023-07" db="EMBL/GenBank/DDBJ databases">
        <title>Sequencing the genomes of 1000 actinobacteria strains.</title>
        <authorList>
            <person name="Klenk H.-P."/>
        </authorList>
    </citation>
    <scope>NUCLEOTIDE SEQUENCE [LARGE SCALE GENOMIC DNA]</scope>
    <source>
        <strain evidence="1 2">DSM 44388</strain>
    </source>
</reference>
<organism evidence="1 2">
    <name type="scientific">Kineosporia succinea</name>
    <dbReference type="NCBI Taxonomy" id="84632"/>
    <lineage>
        <taxon>Bacteria</taxon>
        <taxon>Bacillati</taxon>
        <taxon>Actinomycetota</taxon>
        <taxon>Actinomycetes</taxon>
        <taxon>Kineosporiales</taxon>
        <taxon>Kineosporiaceae</taxon>
        <taxon>Kineosporia</taxon>
    </lineage>
</organism>
<proteinExistence type="predicted"/>
<dbReference type="RefSeq" id="WP_307244861.1">
    <property type="nucleotide sequence ID" value="NZ_JAUSQZ010000001.1"/>
</dbReference>
<comment type="caution">
    <text evidence="1">The sequence shown here is derived from an EMBL/GenBank/DDBJ whole genome shotgun (WGS) entry which is preliminary data.</text>
</comment>
<name>A0ABT9P5V0_9ACTN</name>
<accession>A0ABT9P5V0</accession>
<gene>
    <name evidence="1" type="ORF">J2S57_003812</name>
</gene>